<keyword evidence="2" id="KW-0813">Transport</keyword>
<dbReference type="InterPro" id="IPR004680">
    <property type="entry name" value="Cit_transptr-like_dom"/>
</dbReference>
<comment type="caution">
    <text evidence="9">The sequence shown here is derived from an EMBL/GenBank/DDBJ whole genome shotgun (WGS) entry which is preliminary data.</text>
</comment>
<evidence type="ECO:0000256" key="1">
    <source>
        <dbReference type="ARBA" id="ARBA00004141"/>
    </source>
</evidence>
<proteinExistence type="predicted"/>
<feature type="transmembrane region" description="Helical" evidence="7">
    <location>
        <begin position="6"/>
        <end position="36"/>
    </location>
</feature>
<feature type="transmembrane region" description="Helical" evidence="7">
    <location>
        <begin position="179"/>
        <end position="198"/>
    </location>
</feature>
<gene>
    <name evidence="9" type="ORF">IAA04_08885</name>
</gene>
<dbReference type="GO" id="GO:0005886">
    <property type="term" value="C:plasma membrane"/>
    <property type="evidence" value="ECO:0007669"/>
    <property type="project" value="TreeGrafter"/>
</dbReference>
<feature type="transmembrane region" description="Helical" evidence="7">
    <location>
        <begin position="275"/>
        <end position="298"/>
    </location>
</feature>
<evidence type="ECO:0000256" key="6">
    <source>
        <dbReference type="ARBA" id="ARBA00023136"/>
    </source>
</evidence>
<evidence type="ECO:0000256" key="2">
    <source>
        <dbReference type="ARBA" id="ARBA00022448"/>
    </source>
</evidence>
<dbReference type="PANTHER" id="PTHR43652">
    <property type="entry name" value="BASIC AMINO ACID ANTIPORTER YFCC-RELATED"/>
    <property type="match status" value="1"/>
</dbReference>
<evidence type="ECO:0000313" key="10">
    <source>
        <dbReference type="Proteomes" id="UP000823883"/>
    </source>
</evidence>
<feature type="domain" description="Citrate transporter-like" evidence="8">
    <location>
        <begin position="15"/>
        <end position="364"/>
    </location>
</feature>
<dbReference type="InterPro" id="IPR051679">
    <property type="entry name" value="DASS-Related_Transporters"/>
</dbReference>
<dbReference type="AlphaFoldDB" id="A0A9D2T7F8"/>
<feature type="transmembrane region" description="Helical" evidence="7">
    <location>
        <begin position="360"/>
        <end position="380"/>
    </location>
</feature>
<evidence type="ECO:0000313" key="9">
    <source>
        <dbReference type="EMBL" id="HJC48151.1"/>
    </source>
</evidence>
<keyword evidence="5 7" id="KW-1133">Transmembrane helix</keyword>
<accession>A0A9D2T7F8</accession>
<organism evidence="9 10">
    <name type="scientific">Candidatus Lachnoclostridium pullistercoris</name>
    <dbReference type="NCBI Taxonomy" id="2838632"/>
    <lineage>
        <taxon>Bacteria</taxon>
        <taxon>Bacillati</taxon>
        <taxon>Bacillota</taxon>
        <taxon>Clostridia</taxon>
        <taxon>Lachnospirales</taxon>
        <taxon>Lachnospiraceae</taxon>
    </lineage>
</organism>
<evidence type="ECO:0000256" key="4">
    <source>
        <dbReference type="ARBA" id="ARBA00022737"/>
    </source>
</evidence>
<name>A0A9D2T7F8_9FIRM</name>
<evidence type="ECO:0000259" key="8">
    <source>
        <dbReference type="Pfam" id="PF03600"/>
    </source>
</evidence>
<feature type="transmembrane region" description="Helical" evidence="7">
    <location>
        <begin position="318"/>
        <end position="340"/>
    </location>
</feature>
<reference evidence="9" key="1">
    <citation type="journal article" date="2021" name="PeerJ">
        <title>Extensive microbial diversity within the chicken gut microbiome revealed by metagenomics and culture.</title>
        <authorList>
            <person name="Gilroy R."/>
            <person name="Ravi A."/>
            <person name="Getino M."/>
            <person name="Pursley I."/>
            <person name="Horton D.L."/>
            <person name="Alikhan N.F."/>
            <person name="Baker D."/>
            <person name="Gharbi K."/>
            <person name="Hall N."/>
            <person name="Watson M."/>
            <person name="Adriaenssens E.M."/>
            <person name="Foster-Nyarko E."/>
            <person name="Jarju S."/>
            <person name="Secka A."/>
            <person name="Antonio M."/>
            <person name="Oren A."/>
            <person name="Chaudhuri R.R."/>
            <person name="La Ragione R."/>
            <person name="Hildebrand F."/>
            <person name="Pallen M.J."/>
        </authorList>
    </citation>
    <scope>NUCLEOTIDE SEQUENCE</scope>
    <source>
        <strain evidence="9">CHK183-5548</strain>
    </source>
</reference>
<feature type="transmembrane region" description="Helical" evidence="7">
    <location>
        <begin position="90"/>
        <end position="116"/>
    </location>
</feature>
<evidence type="ECO:0000256" key="5">
    <source>
        <dbReference type="ARBA" id="ARBA00022989"/>
    </source>
</evidence>
<sequence length="424" mass="45440">MSPLAITIAVLIFMIIAFLSGKMAYSLVSFIAILVLGFTGVLKPSESFGYLANTNLILMGSMMVVSAGIGKTGLLRMFADGIKRFGVTERALVTGFCIIIAIMSQITQSVVVYLLLCPIIYQTCKECDVSPTRVLLPVQIVGLIFVGMLPISNGGAAWARYQALLETYECNTMGVWDLVIGRLPGAILVLIYMCIWGYKLAPHTPSVVPDIPEMQSLDSKLKPWQEKLTYIVFAVVGIGMITSEYTGVESYMIAAAGAASLMLFGILNEKETIKAIPWGTLFMIGGALAVAAALSQTGAGEVVGNKIMALLGGTRNKYIVGIIFFMVPLILTQFMSNTGVDNIFSPLVIMTCKQAGLNPIPFLSSLRVAGATAFLTPMAASSIPMVMRTGGYTIKDIAKVAAVPMVIVTISSLLCNLNMFQIFI</sequence>
<feature type="transmembrane region" description="Helical" evidence="7">
    <location>
        <begin position="400"/>
        <end position="420"/>
    </location>
</feature>
<feature type="transmembrane region" description="Helical" evidence="7">
    <location>
        <begin position="251"/>
        <end position="268"/>
    </location>
</feature>
<reference evidence="9" key="2">
    <citation type="submission" date="2021-04" db="EMBL/GenBank/DDBJ databases">
        <authorList>
            <person name="Gilroy R."/>
        </authorList>
    </citation>
    <scope>NUCLEOTIDE SEQUENCE</scope>
    <source>
        <strain evidence="9">CHK183-5548</strain>
    </source>
</reference>
<evidence type="ECO:0000256" key="7">
    <source>
        <dbReference type="SAM" id="Phobius"/>
    </source>
</evidence>
<comment type="subcellular location">
    <subcellularLocation>
        <location evidence="1">Membrane</location>
        <topology evidence="1">Multi-pass membrane protein</topology>
    </subcellularLocation>
</comment>
<feature type="transmembrane region" description="Helical" evidence="7">
    <location>
        <begin position="136"/>
        <end position="159"/>
    </location>
</feature>
<dbReference type="Proteomes" id="UP000823883">
    <property type="component" value="Unassembled WGS sequence"/>
</dbReference>
<dbReference type="GO" id="GO:0055085">
    <property type="term" value="P:transmembrane transport"/>
    <property type="evidence" value="ECO:0007669"/>
    <property type="project" value="InterPro"/>
</dbReference>
<feature type="transmembrane region" description="Helical" evidence="7">
    <location>
        <begin position="48"/>
        <end position="70"/>
    </location>
</feature>
<dbReference type="PANTHER" id="PTHR43652:SF1">
    <property type="entry name" value="RESPONSE REGULATOR"/>
    <property type="match status" value="1"/>
</dbReference>
<keyword evidence="3 7" id="KW-0812">Transmembrane</keyword>
<keyword evidence="6 7" id="KW-0472">Membrane</keyword>
<evidence type="ECO:0000256" key="3">
    <source>
        <dbReference type="ARBA" id="ARBA00022692"/>
    </source>
</evidence>
<dbReference type="Pfam" id="PF03600">
    <property type="entry name" value="CitMHS"/>
    <property type="match status" value="1"/>
</dbReference>
<keyword evidence="4" id="KW-0677">Repeat</keyword>
<protein>
    <submittedName>
        <fullName evidence="9">Anion permease</fullName>
    </submittedName>
</protein>
<dbReference type="EMBL" id="DWWL01000057">
    <property type="protein sequence ID" value="HJC48151.1"/>
    <property type="molecule type" value="Genomic_DNA"/>
</dbReference>